<dbReference type="EMBL" id="SOJN01000149">
    <property type="protein sequence ID" value="TET43703.1"/>
    <property type="molecule type" value="Genomic_DNA"/>
</dbReference>
<dbReference type="AlphaFoldDB" id="A0A523UME1"/>
<comment type="subcellular location">
    <subcellularLocation>
        <location evidence="1">Membrane</location>
    </subcellularLocation>
</comment>
<dbReference type="Pfam" id="PF07244">
    <property type="entry name" value="POTRA"/>
    <property type="match status" value="3"/>
</dbReference>
<organism evidence="7 8">
    <name type="scientific">candidate division TA06 bacterium</name>
    <dbReference type="NCBI Taxonomy" id="2250710"/>
    <lineage>
        <taxon>Bacteria</taxon>
        <taxon>Bacteria division TA06</taxon>
    </lineage>
</organism>
<dbReference type="Gene3D" id="2.40.160.50">
    <property type="entry name" value="membrane protein fhac: a member of the omp85/tpsb transporter family"/>
    <property type="match status" value="1"/>
</dbReference>
<evidence type="ECO:0000256" key="2">
    <source>
        <dbReference type="ARBA" id="ARBA00022692"/>
    </source>
</evidence>
<evidence type="ECO:0000256" key="4">
    <source>
        <dbReference type="ARBA" id="ARBA00023136"/>
    </source>
</evidence>
<proteinExistence type="predicted"/>
<dbReference type="GO" id="GO:0019867">
    <property type="term" value="C:outer membrane"/>
    <property type="evidence" value="ECO:0007669"/>
    <property type="project" value="InterPro"/>
</dbReference>
<keyword evidence="4" id="KW-0472">Membrane</keyword>
<evidence type="ECO:0000256" key="3">
    <source>
        <dbReference type="ARBA" id="ARBA00022729"/>
    </source>
</evidence>
<accession>A0A523UME1</accession>
<evidence type="ECO:0000256" key="1">
    <source>
        <dbReference type="ARBA" id="ARBA00004370"/>
    </source>
</evidence>
<evidence type="ECO:0000259" key="6">
    <source>
        <dbReference type="PROSITE" id="PS51779"/>
    </source>
</evidence>
<comment type="caution">
    <text evidence="7">The sequence shown here is derived from an EMBL/GenBank/DDBJ whole genome shotgun (WGS) entry which is preliminary data.</text>
</comment>
<dbReference type="Pfam" id="PF01103">
    <property type="entry name" value="Omp85"/>
    <property type="match status" value="1"/>
</dbReference>
<dbReference type="InterPro" id="IPR034746">
    <property type="entry name" value="POTRA"/>
</dbReference>
<dbReference type="InterPro" id="IPR000184">
    <property type="entry name" value="Bac_surfAg_D15"/>
</dbReference>
<dbReference type="PROSITE" id="PS51779">
    <property type="entry name" value="POTRA"/>
    <property type="match status" value="2"/>
</dbReference>
<reference evidence="7 8" key="1">
    <citation type="submission" date="2019-03" db="EMBL/GenBank/DDBJ databases">
        <title>Metabolic potential of uncultured bacteria and archaea associated with petroleum seepage in deep-sea sediments.</title>
        <authorList>
            <person name="Dong X."/>
            <person name="Hubert C."/>
        </authorList>
    </citation>
    <scope>NUCLEOTIDE SEQUENCE [LARGE SCALE GENOMIC DNA]</scope>
    <source>
        <strain evidence="7">E44_bin18</strain>
    </source>
</reference>
<name>A0A523UME1_UNCT6</name>
<evidence type="ECO:0000256" key="5">
    <source>
        <dbReference type="ARBA" id="ARBA00023237"/>
    </source>
</evidence>
<dbReference type="PANTHER" id="PTHR12815:SF47">
    <property type="entry name" value="TRANSLOCATION AND ASSEMBLY MODULE SUBUNIT TAMA"/>
    <property type="match status" value="1"/>
</dbReference>
<feature type="domain" description="POTRA" evidence="6">
    <location>
        <begin position="55"/>
        <end position="135"/>
    </location>
</feature>
<feature type="domain" description="POTRA" evidence="6">
    <location>
        <begin position="220"/>
        <end position="294"/>
    </location>
</feature>
<keyword evidence="5" id="KW-0998">Cell outer membrane</keyword>
<evidence type="ECO:0000313" key="8">
    <source>
        <dbReference type="Proteomes" id="UP000315525"/>
    </source>
</evidence>
<dbReference type="InterPro" id="IPR010827">
    <property type="entry name" value="BamA/TamA_POTRA"/>
</dbReference>
<dbReference type="Proteomes" id="UP000315525">
    <property type="component" value="Unassembled WGS sequence"/>
</dbReference>
<keyword evidence="3" id="KW-0732">Signal</keyword>
<dbReference type="InterPro" id="IPR039910">
    <property type="entry name" value="D15-like"/>
</dbReference>
<sequence>MLTLYECNTIINRAKHMNYKSLETSDRLSKLAGSIIIVMFLALLPSFCLGQEEETIVRSILFEGNRSFKASTLRDQMRLKVGQPEDSFQLVRDVENVIAFYRQNGYLDARLVQTKRIPDPKRERLITYTYIIQEGSPYTISSIVIEGAEKIDARKLKGLLTMRTGQVLKNALIYYSEFRMREFYAREGYVYCKIDHRLETSPNLRYSRLLIFEIDEGNQVKVGTVSISGDKSVRREIIEREIVIKPGEIFNPGKAYESQRRIYGTGLFKDVRFDVVGAEEKKEIVDLVFSVVEGKPRWVAFGGGFRSPDWISVYLNWGHDNLLNNGQKLKLESSYSLNPYPSENEHEERFGITHREPYLFNSLFQGQLHLFHHRVLLESYHIIETGGHLRMGRYMGKHIEAFAEYKFKTASVEIFKESDTRPEAVTNSVRLSVSRDYRNNIFDPRNGTFSSFATEYAGGLLGGDNYFYRFIADASAFYNPLRSIVFALRARGGLIESFGGRVTPFEERFALRGTDAIRGYREQDLTEGGNYLITSNAEMRFPVFKIYGRYIGLAYFVDMGNAWRNKSDIKFADLQTGAGVGLRLETPIGPFRLDYARNITGPSDTDLGRVYFGIGHLF</sequence>
<dbReference type="PANTHER" id="PTHR12815">
    <property type="entry name" value="SORTING AND ASSEMBLY MACHINERY SAMM50 PROTEIN FAMILY MEMBER"/>
    <property type="match status" value="1"/>
</dbReference>
<protein>
    <recommendedName>
        <fullName evidence="6">POTRA domain-containing protein</fullName>
    </recommendedName>
</protein>
<keyword evidence="2" id="KW-0812">Transmembrane</keyword>
<dbReference type="Gene3D" id="3.10.20.310">
    <property type="entry name" value="membrane protein fhac"/>
    <property type="match status" value="3"/>
</dbReference>
<evidence type="ECO:0000313" key="7">
    <source>
        <dbReference type="EMBL" id="TET43703.1"/>
    </source>
</evidence>
<gene>
    <name evidence="7" type="ORF">E3J62_12650</name>
</gene>